<dbReference type="InterPro" id="IPR005531">
    <property type="entry name" value="Asp23"/>
</dbReference>
<organism evidence="2 3">
    <name type="scientific">Geomicrobium sediminis</name>
    <dbReference type="NCBI Taxonomy" id="1347788"/>
    <lineage>
        <taxon>Bacteria</taxon>
        <taxon>Bacillati</taxon>
        <taxon>Bacillota</taxon>
        <taxon>Bacilli</taxon>
        <taxon>Bacillales</taxon>
        <taxon>Geomicrobium</taxon>
    </lineage>
</organism>
<dbReference type="PANTHER" id="PTHR34297">
    <property type="entry name" value="HYPOTHETICAL CYTOSOLIC PROTEIN-RELATED"/>
    <property type="match status" value="1"/>
</dbReference>
<accession>A0ABS2PDY4</accession>
<comment type="similarity">
    <text evidence="1">Belongs to the asp23 family.</text>
</comment>
<proteinExistence type="inferred from homology"/>
<reference evidence="2 3" key="1">
    <citation type="submission" date="2021-01" db="EMBL/GenBank/DDBJ databases">
        <title>Genomic Encyclopedia of Type Strains, Phase IV (KMG-IV): sequencing the most valuable type-strain genomes for metagenomic binning, comparative biology and taxonomic classification.</title>
        <authorList>
            <person name="Goeker M."/>
        </authorList>
    </citation>
    <scope>NUCLEOTIDE SEQUENCE [LARGE SCALE GENOMIC DNA]</scope>
    <source>
        <strain evidence="2 3">DSM 25540</strain>
    </source>
</reference>
<name>A0ABS2PDY4_9BACL</name>
<dbReference type="PANTHER" id="PTHR34297:SF1">
    <property type="entry name" value="ASP23_GLS24 FAMILY ENVELOPE STRESS RESPONSE PROTEIN"/>
    <property type="match status" value="1"/>
</dbReference>
<gene>
    <name evidence="2" type="ORF">JOD17_002743</name>
</gene>
<comment type="caution">
    <text evidence="2">The sequence shown here is derived from an EMBL/GenBank/DDBJ whole genome shotgun (WGS) entry which is preliminary data.</text>
</comment>
<sequence>MNEYQLLDLEEQENDLGKVEISPEVIEVIAGLAASEIEGVSTLRGNFASDVAERFGKKMHGKGVKVELGEEGVTIDVTVVAYYGISVPDVAIKVQKNIQQALETMTAIALESINVHVVGIHFEKEEEANEAFVPERLSE</sequence>
<keyword evidence="3" id="KW-1185">Reference proteome</keyword>
<evidence type="ECO:0000313" key="3">
    <source>
        <dbReference type="Proteomes" id="UP000741863"/>
    </source>
</evidence>
<evidence type="ECO:0000313" key="2">
    <source>
        <dbReference type="EMBL" id="MBM7633649.1"/>
    </source>
</evidence>
<protein>
    <submittedName>
        <fullName evidence="2">Alkaline shock family protein YloU</fullName>
    </submittedName>
</protein>
<dbReference type="Pfam" id="PF03780">
    <property type="entry name" value="Asp23"/>
    <property type="match status" value="1"/>
</dbReference>
<dbReference type="EMBL" id="JAFBEC010000007">
    <property type="protein sequence ID" value="MBM7633649.1"/>
    <property type="molecule type" value="Genomic_DNA"/>
</dbReference>
<dbReference type="RefSeq" id="WP_042413639.1">
    <property type="nucleotide sequence ID" value="NZ_JAFBEC010000007.1"/>
</dbReference>
<dbReference type="Proteomes" id="UP000741863">
    <property type="component" value="Unassembled WGS sequence"/>
</dbReference>
<evidence type="ECO:0000256" key="1">
    <source>
        <dbReference type="ARBA" id="ARBA00005721"/>
    </source>
</evidence>